<dbReference type="EMBL" id="CM056809">
    <property type="protein sequence ID" value="KAJ8649008.1"/>
    <property type="molecule type" value="Genomic_DNA"/>
</dbReference>
<protein>
    <submittedName>
        <fullName evidence="1">Uncharacterized protein</fullName>
    </submittedName>
</protein>
<evidence type="ECO:0000313" key="1">
    <source>
        <dbReference type="EMBL" id="KAJ8649008.1"/>
    </source>
</evidence>
<keyword evidence="2" id="KW-1185">Reference proteome</keyword>
<dbReference type="Proteomes" id="UP001234297">
    <property type="component" value="Chromosome 1"/>
</dbReference>
<sequence>MEYPGKSTGVQTREEAENLGFCRINSKKGVLLPPCVSPPPLPEELVAAIAALPVAGEGDCCCHRKPVLLHRNVTKEKNPFAVFSGLPPLFVLPEIEQEDEEPILFG</sequence>
<comment type="caution">
    <text evidence="1">The sequence shown here is derived from an EMBL/GenBank/DDBJ whole genome shotgun (WGS) entry which is preliminary data.</text>
</comment>
<proteinExistence type="predicted"/>
<gene>
    <name evidence="1" type="ORF">MRB53_002031</name>
</gene>
<name>A0ACC2MTZ9_PERAE</name>
<organism evidence="1 2">
    <name type="scientific">Persea americana</name>
    <name type="common">Avocado</name>
    <dbReference type="NCBI Taxonomy" id="3435"/>
    <lineage>
        <taxon>Eukaryota</taxon>
        <taxon>Viridiplantae</taxon>
        <taxon>Streptophyta</taxon>
        <taxon>Embryophyta</taxon>
        <taxon>Tracheophyta</taxon>
        <taxon>Spermatophyta</taxon>
        <taxon>Magnoliopsida</taxon>
        <taxon>Magnoliidae</taxon>
        <taxon>Laurales</taxon>
        <taxon>Lauraceae</taxon>
        <taxon>Persea</taxon>
    </lineage>
</organism>
<reference evidence="1 2" key="1">
    <citation type="journal article" date="2022" name="Hortic Res">
        <title>A haplotype resolved chromosomal level avocado genome allows analysis of novel avocado genes.</title>
        <authorList>
            <person name="Nath O."/>
            <person name="Fletcher S.J."/>
            <person name="Hayward A."/>
            <person name="Shaw L.M."/>
            <person name="Masouleh A.K."/>
            <person name="Furtado A."/>
            <person name="Henry R.J."/>
            <person name="Mitter N."/>
        </authorList>
    </citation>
    <scope>NUCLEOTIDE SEQUENCE [LARGE SCALE GENOMIC DNA]</scope>
    <source>
        <strain evidence="2">cv. Hass</strain>
    </source>
</reference>
<accession>A0ACC2MTZ9</accession>
<evidence type="ECO:0000313" key="2">
    <source>
        <dbReference type="Proteomes" id="UP001234297"/>
    </source>
</evidence>